<proteinExistence type="predicted"/>
<gene>
    <name evidence="1" type="ORF">QBC34DRAFT_20190</name>
</gene>
<dbReference type="EMBL" id="MU865922">
    <property type="protein sequence ID" value="KAK4452907.1"/>
    <property type="molecule type" value="Genomic_DNA"/>
</dbReference>
<keyword evidence="2" id="KW-1185">Reference proteome</keyword>
<evidence type="ECO:0000313" key="2">
    <source>
        <dbReference type="Proteomes" id="UP001321760"/>
    </source>
</evidence>
<evidence type="ECO:0000313" key="1">
    <source>
        <dbReference type="EMBL" id="KAK4452907.1"/>
    </source>
</evidence>
<comment type="caution">
    <text evidence="1">The sequence shown here is derived from an EMBL/GenBank/DDBJ whole genome shotgun (WGS) entry which is preliminary data.</text>
</comment>
<dbReference type="Proteomes" id="UP001321760">
    <property type="component" value="Unassembled WGS sequence"/>
</dbReference>
<name>A0AAV9GY23_9PEZI</name>
<sequence>MVGGWPRRECDAVEGRMVGHPSPMEERRWNVLIAVFGVFIENSRLKVKRLVVSAMATVWLRGRLCDNIGSIRLGRDEYGDRCGGESWCSRRDSVPLVFVGRRGWKRLGMRMFGDSLTGKWLNQLGRKERPLISAIRIGGTVLLEIRCLRLSDRSSHRTFRQERPLLLATPAPLMRWRSVKGPTIWREGATCYLGHPCGGTA</sequence>
<organism evidence="1 2">
    <name type="scientific">Podospora aff. communis PSN243</name>
    <dbReference type="NCBI Taxonomy" id="3040156"/>
    <lineage>
        <taxon>Eukaryota</taxon>
        <taxon>Fungi</taxon>
        <taxon>Dikarya</taxon>
        <taxon>Ascomycota</taxon>
        <taxon>Pezizomycotina</taxon>
        <taxon>Sordariomycetes</taxon>
        <taxon>Sordariomycetidae</taxon>
        <taxon>Sordariales</taxon>
        <taxon>Podosporaceae</taxon>
        <taxon>Podospora</taxon>
    </lineage>
</organism>
<protein>
    <submittedName>
        <fullName evidence="1">Uncharacterized protein</fullName>
    </submittedName>
</protein>
<dbReference type="AlphaFoldDB" id="A0AAV9GY23"/>
<accession>A0AAV9GY23</accession>
<reference evidence="1" key="1">
    <citation type="journal article" date="2023" name="Mol. Phylogenet. Evol.">
        <title>Genome-scale phylogeny and comparative genomics of the fungal order Sordariales.</title>
        <authorList>
            <person name="Hensen N."/>
            <person name="Bonometti L."/>
            <person name="Westerberg I."/>
            <person name="Brannstrom I.O."/>
            <person name="Guillou S."/>
            <person name="Cros-Aarteil S."/>
            <person name="Calhoun S."/>
            <person name="Haridas S."/>
            <person name="Kuo A."/>
            <person name="Mondo S."/>
            <person name="Pangilinan J."/>
            <person name="Riley R."/>
            <person name="LaButti K."/>
            <person name="Andreopoulos B."/>
            <person name="Lipzen A."/>
            <person name="Chen C."/>
            <person name="Yan M."/>
            <person name="Daum C."/>
            <person name="Ng V."/>
            <person name="Clum A."/>
            <person name="Steindorff A."/>
            <person name="Ohm R.A."/>
            <person name="Martin F."/>
            <person name="Silar P."/>
            <person name="Natvig D.O."/>
            <person name="Lalanne C."/>
            <person name="Gautier V."/>
            <person name="Ament-Velasquez S.L."/>
            <person name="Kruys A."/>
            <person name="Hutchinson M.I."/>
            <person name="Powell A.J."/>
            <person name="Barry K."/>
            <person name="Miller A.N."/>
            <person name="Grigoriev I.V."/>
            <person name="Debuchy R."/>
            <person name="Gladieux P."/>
            <person name="Hiltunen Thoren M."/>
            <person name="Johannesson H."/>
        </authorList>
    </citation>
    <scope>NUCLEOTIDE SEQUENCE</scope>
    <source>
        <strain evidence="1">PSN243</strain>
    </source>
</reference>
<reference evidence="1" key="2">
    <citation type="submission" date="2023-05" db="EMBL/GenBank/DDBJ databases">
        <authorList>
            <consortium name="Lawrence Berkeley National Laboratory"/>
            <person name="Steindorff A."/>
            <person name="Hensen N."/>
            <person name="Bonometti L."/>
            <person name="Westerberg I."/>
            <person name="Brannstrom I.O."/>
            <person name="Guillou S."/>
            <person name="Cros-Aarteil S."/>
            <person name="Calhoun S."/>
            <person name="Haridas S."/>
            <person name="Kuo A."/>
            <person name="Mondo S."/>
            <person name="Pangilinan J."/>
            <person name="Riley R."/>
            <person name="Labutti K."/>
            <person name="Andreopoulos B."/>
            <person name="Lipzen A."/>
            <person name="Chen C."/>
            <person name="Yanf M."/>
            <person name="Daum C."/>
            <person name="Ng V."/>
            <person name="Clum A."/>
            <person name="Ohm R."/>
            <person name="Martin F."/>
            <person name="Silar P."/>
            <person name="Natvig D."/>
            <person name="Lalanne C."/>
            <person name="Gautier V."/>
            <person name="Ament-Velasquez S.L."/>
            <person name="Kruys A."/>
            <person name="Hutchinson M.I."/>
            <person name="Powell A.J."/>
            <person name="Barry K."/>
            <person name="Miller A.N."/>
            <person name="Grigoriev I.V."/>
            <person name="Debuchy R."/>
            <person name="Gladieux P."/>
            <person name="Thoren M.H."/>
            <person name="Johannesson H."/>
        </authorList>
    </citation>
    <scope>NUCLEOTIDE SEQUENCE</scope>
    <source>
        <strain evidence="1">PSN243</strain>
    </source>
</reference>